<keyword evidence="1" id="KW-0472">Membrane</keyword>
<dbReference type="Proteomes" id="UP000694918">
    <property type="component" value="Unplaced"/>
</dbReference>
<evidence type="ECO:0000313" key="2">
    <source>
        <dbReference type="Proteomes" id="UP000694918"/>
    </source>
</evidence>
<dbReference type="GeneID" id="105115916"/>
<accession>A0AAJ6XAG3</accession>
<dbReference type="AlphaFoldDB" id="A0AAJ6XAG3"/>
<sequence>MRLLRFWGFQSGQARWYCSIVNFQLYLAIILLFHLLWEFFACKMITGRENKQRVVERMMMVLPIASESMIFTLEKYERLLEIGGYFSRDWRVYRRVITIVSYSVCILEMH</sequence>
<organism evidence="2 3">
    <name type="scientific">Populus euphratica</name>
    <name type="common">Euphrates poplar</name>
    <dbReference type="NCBI Taxonomy" id="75702"/>
    <lineage>
        <taxon>Eukaryota</taxon>
        <taxon>Viridiplantae</taxon>
        <taxon>Streptophyta</taxon>
        <taxon>Embryophyta</taxon>
        <taxon>Tracheophyta</taxon>
        <taxon>Spermatophyta</taxon>
        <taxon>Magnoliopsida</taxon>
        <taxon>eudicotyledons</taxon>
        <taxon>Gunneridae</taxon>
        <taxon>Pentapetalae</taxon>
        <taxon>rosids</taxon>
        <taxon>fabids</taxon>
        <taxon>Malpighiales</taxon>
        <taxon>Salicaceae</taxon>
        <taxon>Saliceae</taxon>
        <taxon>Populus</taxon>
    </lineage>
</organism>
<dbReference type="RefSeq" id="XP_011011294.1">
    <property type="nucleotide sequence ID" value="XM_011012992.1"/>
</dbReference>
<protein>
    <submittedName>
        <fullName evidence="3">Uncharacterized protein LOC105115916 isoform X3</fullName>
    </submittedName>
</protein>
<feature type="transmembrane region" description="Helical" evidence="1">
    <location>
        <begin position="20"/>
        <end position="42"/>
    </location>
</feature>
<reference evidence="3" key="1">
    <citation type="submission" date="2025-08" db="UniProtKB">
        <authorList>
            <consortium name="RefSeq"/>
        </authorList>
    </citation>
    <scope>IDENTIFICATION</scope>
</reference>
<evidence type="ECO:0000313" key="3">
    <source>
        <dbReference type="RefSeq" id="XP_011011294.1"/>
    </source>
</evidence>
<keyword evidence="2" id="KW-1185">Reference proteome</keyword>
<name>A0AAJ6XAG3_POPEU</name>
<keyword evidence="1" id="KW-0812">Transmembrane</keyword>
<proteinExistence type="predicted"/>
<keyword evidence="1" id="KW-1133">Transmembrane helix</keyword>
<gene>
    <name evidence="3" type="primary">LOC105115916</name>
</gene>
<evidence type="ECO:0000256" key="1">
    <source>
        <dbReference type="SAM" id="Phobius"/>
    </source>
</evidence>